<feature type="domain" description="FAD-binding" evidence="1">
    <location>
        <begin position="2"/>
        <end position="333"/>
    </location>
</feature>
<dbReference type="RefSeq" id="WP_203174980.1">
    <property type="nucleotide sequence ID" value="NZ_JAEVHM010000045.1"/>
</dbReference>
<keyword evidence="3" id="KW-1185">Reference proteome</keyword>
<dbReference type="PANTHER" id="PTHR42685">
    <property type="entry name" value="GERANYLGERANYL DIPHOSPHATE REDUCTASE"/>
    <property type="match status" value="1"/>
</dbReference>
<comment type="caution">
    <text evidence="2">The sequence shown here is derived from an EMBL/GenBank/DDBJ whole genome shotgun (WGS) entry which is preliminary data.</text>
</comment>
<accession>A0ABS1XTJ7</accession>
<name>A0ABS1XTJ7_9ACTN</name>
<dbReference type="InterPro" id="IPR050407">
    <property type="entry name" value="Geranylgeranyl_reductase"/>
</dbReference>
<dbReference type="InterPro" id="IPR036188">
    <property type="entry name" value="FAD/NAD-bd_sf"/>
</dbReference>
<evidence type="ECO:0000313" key="3">
    <source>
        <dbReference type="Proteomes" id="UP000601027"/>
    </source>
</evidence>
<sequence length="406" mass="44522">MYDAIVVGARCAGSTTAMLLARAGHRVLLLDRATFPSDTMSTHYVHQPTIARLARWGLLDDLRQTNCPPLEVARWTLSGVSVTGCAPPIDGIRAAYGPRRYVLDTMLVRAAGAAGAEVREGVNVNGLLWEDGRVVGVTGNSDRGTPFTERARVVIGADGIDSAVARSVEAPMYEEVPTLCCLYYTYWSGVPADYEVYVNQRRAVGVVPTNDGQVMVGIQWPREEFEDVRKDVEGNYWKALEVAAPALAERLRDGRREERFVGTGRLPNFFRQATGPGWALVGDAGFHKDPVGAFGISDAVRHADLLAEHLIPALSGDGPLDAALSQYGARRDEDAMPEYYFNLQAARLEPMPELLDVLRVIEGDQEQVDRFFGLIAGMYTWQDFFTDDLIARTEAARARTGSDQPA</sequence>
<evidence type="ECO:0000259" key="1">
    <source>
        <dbReference type="Pfam" id="PF01494"/>
    </source>
</evidence>
<reference evidence="2 3" key="1">
    <citation type="submission" date="2021-01" db="EMBL/GenBank/DDBJ databases">
        <title>Draft genome sequence of Micromonospora sp. strain STR1_7.</title>
        <authorList>
            <person name="Karlyshev A."/>
            <person name="Jawad R."/>
        </authorList>
    </citation>
    <scope>NUCLEOTIDE SEQUENCE [LARGE SCALE GENOMIC DNA]</scope>
    <source>
        <strain evidence="2 3">STR1-7</strain>
    </source>
</reference>
<dbReference type="SUPFAM" id="SSF51905">
    <property type="entry name" value="FAD/NAD(P)-binding domain"/>
    <property type="match status" value="1"/>
</dbReference>
<dbReference type="PRINTS" id="PR00420">
    <property type="entry name" value="RNGMNOXGNASE"/>
</dbReference>
<evidence type="ECO:0000313" key="2">
    <source>
        <dbReference type="EMBL" id="MBM0232577.1"/>
    </source>
</evidence>
<organism evidence="2 3">
    <name type="scientific">Micromonospora parastrephiae</name>
    <dbReference type="NCBI Taxonomy" id="2806101"/>
    <lineage>
        <taxon>Bacteria</taxon>
        <taxon>Bacillati</taxon>
        <taxon>Actinomycetota</taxon>
        <taxon>Actinomycetes</taxon>
        <taxon>Micromonosporales</taxon>
        <taxon>Micromonosporaceae</taxon>
        <taxon>Micromonospora</taxon>
    </lineage>
</organism>
<dbReference type="Pfam" id="PF01494">
    <property type="entry name" value="FAD_binding_3"/>
    <property type="match status" value="1"/>
</dbReference>
<dbReference type="PANTHER" id="PTHR42685:SF22">
    <property type="entry name" value="CONDITIONED MEDIUM FACTOR RECEPTOR 1"/>
    <property type="match status" value="1"/>
</dbReference>
<dbReference type="Proteomes" id="UP000601027">
    <property type="component" value="Unassembled WGS sequence"/>
</dbReference>
<protein>
    <submittedName>
        <fullName evidence="2">NAD(P)/FAD-dependent oxidoreductase</fullName>
    </submittedName>
</protein>
<proteinExistence type="predicted"/>
<dbReference type="InterPro" id="IPR002938">
    <property type="entry name" value="FAD-bd"/>
</dbReference>
<dbReference type="Gene3D" id="3.50.50.60">
    <property type="entry name" value="FAD/NAD(P)-binding domain"/>
    <property type="match status" value="1"/>
</dbReference>
<dbReference type="EMBL" id="JAEVHM010000045">
    <property type="protein sequence ID" value="MBM0232577.1"/>
    <property type="molecule type" value="Genomic_DNA"/>
</dbReference>
<gene>
    <name evidence="2" type="ORF">JNW91_12315</name>
</gene>